<sequence>MDYPTREEIRSLCTEQSFERGVNYYHQERVQELDIDGGEVRATVRGSNYYEVAVDIADDTVRTRCSCPYDYAGDCKHIVAVLLAVEDRDTDTDSATDASPDSALSETVDIEAVVEDMAADELRSFLLEIIEDDRDIRDRLVAFAGEDTGKTVYDYKQEIGQLFDSAAGRGGLIDYDTHIDFSQYYDLAETHRERGNVETATDIYRAITEAIRENLNRIDDSGGYHGREIERAIDSYVETVAENLDSHEQKRPYIEYLCEGFVEADHGFASDYYDDALRTLCTTTDDLEYWLDALDERVSNISLDAVAGGELTSAGAGGRQDASASDDPVEVSADEQSMEEPTEHHRERTDDVLYTSDFTDGPLTPDDFTGGTLDIQHLAVGTLKLEYFVGDAFERLRIDDPTTDETHTADVDPTESTAGETEISSSLRVRSLISTYIYILRELGEEAALPSLYEEVYLESTRFCKQYAERLIEEGNEDRAIEVLEDGIETFRSTTDLRWLAADLYRERDTEAYRRTLKQLFLDHTEWAAYDDMKDICDDQEWQSLYEEFERQFADNRQKLIAMYVHEADLENGFAELKDSENLSLVRQYRDPVATFAPAEYFEFYRELVVPFAAGETGRRHYRTVADHLEEMQQLVPEERFDEFLDFLKDKHSNRPAFLDELEKAGF</sequence>
<proteinExistence type="predicted"/>
<gene>
    <name evidence="4" type="ORF">ACFPFO_20285</name>
</gene>
<dbReference type="GO" id="GO:0008270">
    <property type="term" value="F:zinc ion binding"/>
    <property type="evidence" value="ECO:0007669"/>
    <property type="project" value="UniProtKB-KW"/>
</dbReference>
<evidence type="ECO:0000313" key="4">
    <source>
        <dbReference type="EMBL" id="MFC4990056.1"/>
    </source>
</evidence>
<dbReference type="AlphaFoldDB" id="A0ABD5QKB5"/>
<dbReference type="EMBL" id="JBHSJG010000059">
    <property type="protein sequence ID" value="MFC4990056.1"/>
    <property type="molecule type" value="Genomic_DNA"/>
</dbReference>
<evidence type="ECO:0000313" key="5">
    <source>
        <dbReference type="Proteomes" id="UP001595925"/>
    </source>
</evidence>
<reference evidence="4 5" key="1">
    <citation type="journal article" date="2019" name="Int. J. Syst. Evol. Microbiol.">
        <title>The Global Catalogue of Microorganisms (GCM) 10K type strain sequencing project: providing services to taxonomists for standard genome sequencing and annotation.</title>
        <authorList>
            <consortium name="The Broad Institute Genomics Platform"/>
            <consortium name="The Broad Institute Genome Sequencing Center for Infectious Disease"/>
            <person name="Wu L."/>
            <person name="Ma J."/>
        </authorList>
    </citation>
    <scope>NUCLEOTIDE SEQUENCE [LARGE SCALE GENOMIC DNA]</scope>
    <source>
        <strain evidence="4 5">CGMCC 1.15824</strain>
    </source>
</reference>
<feature type="domain" description="SWIM-type" evidence="3">
    <location>
        <begin position="50"/>
        <end position="86"/>
    </location>
</feature>
<dbReference type="Pfam" id="PF04434">
    <property type="entry name" value="SWIM"/>
    <property type="match status" value="1"/>
</dbReference>
<dbReference type="InterPro" id="IPR007527">
    <property type="entry name" value="Znf_SWIM"/>
</dbReference>
<dbReference type="Proteomes" id="UP001595925">
    <property type="component" value="Unassembled WGS sequence"/>
</dbReference>
<feature type="region of interest" description="Disordered" evidence="2">
    <location>
        <begin position="312"/>
        <end position="359"/>
    </location>
</feature>
<dbReference type="PROSITE" id="PS50966">
    <property type="entry name" value="ZF_SWIM"/>
    <property type="match status" value="1"/>
</dbReference>
<feature type="region of interest" description="Disordered" evidence="2">
    <location>
        <begin position="399"/>
        <end position="422"/>
    </location>
</feature>
<name>A0ABD5QKB5_9EURY</name>
<evidence type="ECO:0000256" key="1">
    <source>
        <dbReference type="PROSITE-ProRule" id="PRU00325"/>
    </source>
</evidence>
<evidence type="ECO:0000259" key="3">
    <source>
        <dbReference type="PROSITE" id="PS50966"/>
    </source>
</evidence>
<dbReference type="RefSeq" id="WP_224829927.1">
    <property type="nucleotide sequence ID" value="NZ_JAIVEF010000032.1"/>
</dbReference>
<keyword evidence="1" id="KW-0479">Metal-binding</keyword>
<evidence type="ECO:0000256" key="2">
    <source>
        <dbReference type="SAM" id="MobiDB-lite"/>
    </source>
</evidence>
<keyword evidence="1" id="KW-0863">Zinc-finger</keyword>
<feature type="compositionally biased region" description="Basic and acidic residues" evidence="2">
    <location>
        <begin position="341"/>
        <end position="351"/>
    </location>
</feature>
<keyword evidence="1" id="KW-0862">Zinc</keyword>
<protein>
    <submittedName>
        <fullName evidence="4">SWIM zinc finger domain-containing protein</fullName>
    </submittedName>
</protein>
<feature type="compositionally biased region" description="Acidic residues" evidence="2">
    <location>
        <begin position="327"/>
        <end position="340"/>
    </location>
</feature>
<feature type="compositionally biased region" description="Basic and acidic residues" evidence="2">
    <location>
        <begin position="399"/>
        <end position="410"/>
    </location>
</feature>
<keyword evidence="5" id="KW-1185">Reference proteome</keyword>
<comment type="caution">
    <text evidence="4">The sequence shown here is derived from an EMBL/GenBank/DDBJ whole genome shotgun (WGS) entry which is preliminary data.</text>
</comment>
<organism evidence="4 5">
    <name type="scientific">Saliphagus infecundisoli</name>
    <dbReference type="NCBI Taxonomy" id="1849069"/>
    <lineage>
        <taxon>Archaea</taxon>
        <taxon>Methanobacteriati</taxon>
        <taxon>Methanobacteriota</taxon>
        <taxon>Stenosarchaea group</taxon>
        <taxon>Halobacteria</taxon>
        <taxon>Halobacteriales</taxon>
        <taxon>Natrialbaceae</taxon>
        <taxon>Saliphagus</taxon>
    </lineage>
</organism>
<accession>A0ABD5QKB5</accession>